<keyword evidence="3" id="KW-1185">Reference proteome</keyword>
<name>A0ABX7EVZ4_9HYPH</name>
<organism evidence="2 3">
    <name type="scientific">Rhizobium rosettiformans</name>
    <dbReference type="NCBI Taxonomy" id="1368430"/>
    <lineage>
        <taxon>Bacteria</taxon>
        <taxon>Pseudomonadati</taxon>
        <taxon>Pseudomonadota</taxon>
        <taxon>Alphaproteobacteria</taxon>
        <taxon>Hyphomicrobiales</taxon>
        <taxon>Rhizobiaceae</taxon>
        <taxon>Rhizobium/Agrobacterium group</taxon>
        <taxon>Rhizobium</taxon>
    </lineage>
</organism>
<feature type="region of interest" description="Disordered" evidence="1">
    <location>
        <begin position="58"/>
        <end position="83"/>
    </location>
</feature>
<dbReference type="RefSeq" id="WP_203014329.1">
    <property type="nucleotide sequence ID" value="NZ_CP032405.1"/>
</dbReference>
<gene>
    <name evidence="2" type="ORF">D4A92_14210</name>
</gene>
<reference evidence="2 3" key="1">
    <citation type="submission" date="2018-09" db="EMBL/GenBank/DDBJ databases">
        <title>Rhizobium sp. MAE2-X.</title>
        <authorList>
            <person name="Lee Y."/>
            <person name="Jeon C.O."/>
        </authorList>
    </citation>
    <scope>NUCLEOTIDE SEQUENCE [LARGE SCALE GENOMIC DNA]</scope>
    <source>
        <strain evidence="2 3">MAE2-X</strain>
    </source>
</reference>
<feature type="compositionally biased region" description="Basic and acidic residues" evidence="1">
    <location>
        <begin position="7"/>
        <end position="21"/>
    </location>
</feature>
<evidence type="ECO:0000256" key="1">
    <source>
        <dbReference type="SAM" id="MobiDB-lite"/>
    </source>
</evidence>
<protein>
    <submittedName>
        <fullName evidence="2">Uncharacterized protein</fullName>
    </submittedName>
</protein>
<dbReference type="Proteomes" id="UP000596351">
    <property type="component" value="Chromosome"/>
</dbReference>
<feature type="region of interest" description="Disordered" evidence="1">
    <location>
        <begin position="1"/>
        <end position="26"/>
    </location>
</feature>
<proteinExistence type="predicted"/>
<accession>A0ABX7EVZ4</accession>
<evidence type="ECO:0000313" key="2">
    <source>
        <dbReference type="EMBL" id="QRF52497.1"/>
    </source>
</evidence>
<feature type="compositionally biased region" description="Polar residues" evidence="1">
    <location>
        <begin position="58"/>
        <end position="71"/>
    </location>
</feature>
<sequence length="114" mass="12345">MTTTLLKPDRAPQGRDARHDASIPASFTENDLEAACDERHSDTISACDDISAVRSRLVTQKSASGSEQVQADQEAETTAGMTEDDTVSVLEVLAEMQRIIDRHLEKTAGQQSEG</sequence>
<dbReference type="EMBL" id="CP032405">
    <property type="protein sequence ID" value="QRF52497.1"/>
    <property type="molecule type" value="Genomic_DNA"/>
</dbReference>
<evidence type="ECO:0000313" key="3">
    <source>
        <dbReference type="Proteomes" id="UP000596351"/>
    </source>
</evidence>